<evidence type="ECO:0000256" key="2">
    <source>
        <dbReference type="ARBA" id="ARBA00022692"/>
    </source>
</evidence>
<dbReference type="STRING" id="64144.ENSATEP00000018509"/>
<evidence type="ECO:0000256" key="3">
    <source>
        <dbReference type="ARBA" id="ARBA00022989"/>
    </source>
</evidence>
<dbReference type="InterPro" id="IPR000276">
    <property type="entry name" value="GPCR_Rhodpsn"/>
</dbReference>
<dbReference type="Proteomes" id="UP000265040">
    <property type="component" value="Chromosome 23"/>
</dbReference>
<dbReference type="GeneTree" id="ENSGT00940000174483"/>
<dbReference type="GO" id="GO:0004930">
    <property type="term" value="F:G protein-coupled receptor activity"/>
    <property type="evidence" value="ECO:0007669"/>
    <property type="project" value="UniProtKB-KW"/>
</dbReference>
<evidence type="ECO:0000256" key="7">
    <source>
        <dbReference type="ARBA" id="ARBA00023224"/>
    </source>
</evidence>
<organism evidence="11 12">
    <name type="scientific">Anabas testudineus</name>
    <name type="common">Climbing perch</name>
    <name type="synonym">Anthias testudineus</name>
    <dbReference type="NCBI Taxonomy" id="64144"/>
    <lineage>
        <taxon>Eukaryota</taxon>
        <taxon>Metazoa</taxon>
        <taxon>Chordata</taxon>
        <taxon>Craniata</taxon>
        <taxon>Vertebrata</taxon>
        <taxon>Euteleostomi</taxon>
        <taxon>Actinopterygii</taxon>
        <taxon>Neopterygii</taxon>
        <taxon>Teleostei</taxon>
        <taxon>Neoteleostei</taxon>
        <taxon>Acanthomorphata</taxon>
        <taxon>Anabantaria</taxon>
        <taxon>Anabantiformes</taxon>
        <taxon>Anabantoidei</taxon>
        <taxon>Anabantidae</taxon>
        <taxon>Anabas</taxon>
    </lineage>
</organism>
<dbReference type="Gene3D" id="1.20.1070.10">
    <property type="entry name" value="Rhodopsin 7-helix transmembrane proteins"/>
    <property type="match status" value="1"/>
</dbReference>
<sequence>MTVNGTPGPHFLNCSVLGSPLTSNLQPWYIAAGVVTGLSCLLGVPANFTIIVQLSRHLRGSSMTQRLFFNLAVSDLLCLIYLPFGVFIFYNEICLANGLYQFLFYFFIFCTTTSLNILVLISIQRYYQVLHPEKWAKVQRTWQRILLSSVWMLGALMAFPAIFMTQARNEQISGSSCSVQGIKPELEVFYISFVVFCYVALFSLYLLLVKGVKKRQMSDRKQPRATKIFIRIIAVYLVTGFLPLISRMYYVAALFSKSDTMLCTSKIMTFVECFYFFNHCMNPFLYFYASRRSKDSDRNNQLLNDYA</sequence>
<evidence type="ECO:0000259" key="10">
    <source>
        <dbReference type="PROSITE" id="PS50262"/>
    </source>
</evidence>
<proteinExistence type="inferred from homology"/>
<evidence type="ECO:0000256" key="8">
    <source>
        <dbReference type="ARBA" id="ARBA00025736"/>
    </source>
</evidence>
<dbReference type="InterPro" id="IPR017452">
    <property type="entry name" value="GPCR_Rhodpsn_7TM"/>
</dbReference>
<dbReference type="CDD" id="cd00637">
    <property type="entry name" value="7tm_classA_rhodopsin-like"/>
    <property type="match status" value="1"/>
</dbReference>
<dbReference type="GO" id="GO:0006954">
    <property type="term" value="P:inflammatory response"/>
    <property type="evidence" value="ECO:0007669"/>
    <property type="project" value="TreeGrafter"/>
</dbReference>
<dbReference type="PANTHER" id="PTHR24225:SF24">
    <property type="entry name" value="G-PROTEIN COUPLED RECEPTORS FAMILY 1 PROFILE DOMAIN-CONTAINING PROTEIN"/>
    <property type="match status" value="1"/>
</dbReference>
<dbReference type="GeneID" id="113164416"/>
<feature type="transmembrane region" description="Helical" evidence="9">
    <location>
        <begin position="67"/>
        <end position="90"/>
    </location>
</feature>
<dbReference type="OrthoDB" id="5968937at2759"/>
<evidence type="ECO:0000256" key="5">
    <source>
        <dbReference type="ARBA" id="ARBA00023136"/>
    </source>
</evidence>
<feature type="transmembrane region" description="Helical" evidence="9">
    <location>
        <begin position="144"/>
        <end position="163"/>
    </location>
</feature>
<dbReference type="GO" id="GO:0007204">
    <property type="term" value="P:positive regulation of cytosolic calcium ion concentration"/>
    <property type="evidence" value="ECO:0007669"/>
    <property type="project" value="TreeGrafter"/>
</dbReference>
<protein>
    <recommendedName>
        <fullName evidence="10">G-protein coupled receptors family 1 profile domain-containing protein</fullName>
    </recommendedName>
</protein>
<keyword evidence="2 9" id="KW-0812">Transmembrane</keyword>
<dbReference type="RefSeq" id="XP_026219499.1">
    <property type="nucleotide sequence ID" value="XM_026363714.1"/>
</dbReference>
<comment type="similarity">
    <text evidence="8">Belongs to the chemokine-like receptor (CMKLR) family.</text>
</comment>
<keyword evidence="12" id="KW-1185">Reference proteome</keyword>
<feature type="transmembrane region" description="Helical" evidence="9">
    <location>
        <begin position="267"/>
        <end position="289"/>
    </location>
</feature>
<feature type="transmembrane region" description="Helical" evidence="9">
    <location>
        <begin position="228"/>
        <end position="255"/>
    </location>
</feature>
<evidence type="ECO:0000256" key="4">
    <source>
        <dbReference type="ARBA" id="ARBA00023040"/>
    </source>
</evidence>
<dbReference type="InParanoid" id="A0A3Q1IGK9"/>
<keyword evidence="3 9" id="KW-1133">Transmembrane helix</keyword>
<feature type="transmembrane region" description="Helical" evidence="9">
    <location>
        <begin position="188"/>
        <end position="208"/>
    </location>
</feature>
<dbReference type="GO" id="GO:0007200">
    <property type="term" value="P:phospholipase C-activating G protein-coupled receptor signaling pathway"/>
    <property type="evidence" value="ECO:0007669"/>
    <property type="project" value="TreeGrafter"/>
</dbReference>
<dbReference type="GO" id="GO:0004875">
    <property type="term" value="F:complement receptor activity"/>
    <property type="evidence" value="ECO:0007669"/>
    <property type="project" value="TreeGrafter"/>
</dbReference>
<dbReference type="Ensembl" id="ENSATET00000018821.3">
    <property type="protein sequence ID" value="ENSATEP00000018509.1"/>
    <property type="gene ID" value="ENSATEG00000012899.3"/>
</dbReference>
<evidence type="ECO:0000313" key="12">
    <source>
        <dbReference type="Proteomes" id="UP000265040"/>
    </source>
</evidence>
<accession>A0A3Q1IGK9</accession>
<dbReference type="PROSITE" id="PS50262">
    <property type="entry name" value="G_PROTEIN_RECEP_F1_2"/>
    <property type="match status" value="1"/>
</dbReference>
<comment type="subcellular location">
    <subcellularLocation>
        <location evidence="1">Membrane</location>
        <topology evidence="1">Multi-pass membrane protein</topology>
    </subcellularLocation>
</comment>
<keyword evidence="7" id="KW-0807">Transducer</keyword>
<dbReference type="PRINTS" id="PR00237">
    <property type="entry name" value="GPCRRHODOPSN"/>
</dbReference>
<dbReference type="Pfam" id="PF00001">
    <property type="entry name" value="7tm_1"/>
    <property type="match status" value="1"/>
</dbReference>
<dbReference type="PANTHER" id="PTHR24225">
    <property type="entry name" value="CHEMOTACTIC RECEPTOR"/>
    <property type="match status" value="1"/>
</dbReference>
<dbReference type="OMA" id="VECFYFF"/>
<feature type="domain" description="G-protein coupled receptors family 1 profile" evidence="10">
    <location>
        <begin position="46"/>
        <end position="286"/>
    </location>
</feature>
<keyword evidence="6" id="KW-0675">Receptor</keyword>
<reference evidence="11" key="2">
    <citation type="submission" date="2025-08" db="UniProtKB">
        <authorList>
            <consortium name="Ensembl"/>
        </authorList>
    </citation>
    <scope>IDENTIFICATION</scope>
</reference>
<keyword evidence="4" id="KW-0297">G-protein coupled receptor</keyword>
<evidence type="ECO:0000256" key="9">
    <source>
        <dbReference type="SAM" id="Phobius"/>
    </source>
</evidence>
<evidence type="ECO:0000313" key="11">
    <source>
        <dbReference type="Ensembl" id="ENSATEP00000018509.1"/>
    </source>
</evidence>
<dbReference type="AlphaFoldDB" id="A0A3Q1IGK9"/>
<reference evidence="11" key="1">
    <citation type="submission" date="2021-04" db="EMBL/GenBank/DDBJ databases">
        <authorList>
            <consortium name="Wellcome Sanger Institute Data Sharing"/>
        </authorList>
    </citation>
    <scope>NUCLEOTIDE SEQUENCE [LARGE SCALE GENOMIC DNA]</scope>
</reference>
<keyword evidence="5 9" id="KW-0472">Membrane</keyword>
<evidence type="ECO:0000256" key="6">
    <source>
        <dbReference type="ARBA" id="ARBA00023170"/>
    </source>
</evidence>
<evidence type="ECO:0000256" key="1">
    <source>
        <dbReference type="ARBA" id="ARBA00004141"/>
    </source>
</evidence>
<feature type="transmembrane region" description="Helical" evidence="9">
    <location>
        <begin position="28"/>
        <end position="55"/>
    </location>
</feature>
<reference evidence="11" key="3">
    <citation type="submission" date="2025-09" db="UniProtKB">
        <authorList>
            <consortium name="Ensembl"/>
        </authorList>
    </citation>
    <scope>IDENTIFICATION</scope>
</reference>
<name>A0A3Q1IGK9_ANATE</name>
<dbReference type="GO" id="GO:0005886">
    <property type="term" value="C:plasma membrane"/>
    <property type="evidence" value="ECO:0007669"/>
    <property type="project" value="TreeGrafter"/>
</dbReference>
<dbReference type="InterPro" id="IPR000826">
    <property type="entry name" value="Formyl_rcpt-rel"/>
</dbReference>
<feature type="transmembrane region" description="Helical" evidence="9">
    <location>
        <begin position="102"/>
        <end position="123"/>
    </location>
</feature>
<dbReference type="SUPFAM" id="SSF81321">
    <property type="entry name" value="Family A G protein-coupled receptor-like"/>
    <property type="match status" value="1"/>
</dbReference>